<feature type="compositionally biased region" description="Pro residues" evidence="1">
    <location>
        <begin position="85"/>
        <end position="96"/>
    </location>
</feature>
<reference evidence="3" key="1">
    <citation type="journal article" date="2021" name="BMC Genomics">
        <title>Chromosome-level genome assembly and manually-curated proteome of model necrotroph Parastagonospora nodorum Sn15 reveals a genome-wide trove of candidate effector homologs, and redundancy of virulence-related functions within an accessory chromosome.</title>
        <authorList>
            <person name="Bertazzoni S."/>
            <person name="Jones D.A.B."/>
            <person name="Phan H.T."/>
            <person name="Tan K.-C."/>
            <person name="Hane J.K."/>
        </authorList>
    </citation>
    <scope>NUCLEOTIDE SEQUENCE [LARGE SCALE GENOMIC DNA]</scope>
    <source>
        <strain evidence="3">SN15 / ATCC MYA-4574 / FGSC 10173)</strain>
    </source>
</reference>
<name>A0A7U2EUS5_PHANO</name>
<evidence type="ECO:0000256" key="1">
    <source>
        <dbReference type="SAM" id="MobiDB-lite"/>
    </source>
</evidence>
<accession>A0A7U2EUS5</accession>
<evidence type="ECO:0000313" key="3">
    <source>
        <dbReference type="Proteomes" id="UP000663193"/>
    </source>
</evidence>
<feature type="compositionally biased region" description="Low complexity" evidence="1">
    <location>
        <begin position="66"/>
        <end position="84"/>
    </location>
</feature>
<evidence type="ECO:0000313" key="2">
    <source>
        <dbReference type="EMBL" id="QRC93097.1"/>
    </source>
</evidence>
<feature type="region of interest" description="Disordered" evidence="1">
    <location>
        <begin position="66"/>
        <end position="96"/>
    </location>
</feature>
<dbReference type="VEuPathDB" id="FungiDB:JI435_403330"/>
<dbReference type="EMBL" id="CP069025">
    <property type="protein sequence ID" value="QRC93097.1"/>
    <property type="molecule type" value="Genomic_DNA"/>
</dbReference>
<organism evidence="2 3">
    <name type="scientific">Phaeosphaeria nodorum (strain SN15 / ATCC MYA-4574 / FGSC 10173)</name>
    <name type="common">Glume blotch fungus</name>
    <name type="synonym">Parastagonospora nodorum</name>
    <dbReference type="NCBI Taxonomy" id="321614"/>
    <lineage>
        <taxon>Eukaryota</taxon>
        <taxon>Fungi</taxon>
        <taxon>Dikarya</taxon>
        <taxon>Ascomycota</taxon>
        <taxon>Pezizomycotina</taxon>
        <taxon>Dothideomycetes</taxon>
        <taxon>Pleosporomycetidae</taxon>
        <taxon>Pleosporales</taxon>
        <taxon>Pleosporineae</taxon>
        <taxon>Phaeosphaeriaceae</taxon>
        <taxon>Parastagonospora</taxon>
    </lineage>
</organism>
<sequence>MDQLAKQTSSLGIFSPRIGRGFNNLPGELHNKIYETLQRYPLPMPSLLELPAIKREQSTSLCTFSRLQSRSHSAMSSLSSKPSSPTQPPRPSARFG</sequence>
<keyword evidence="3" id="KW-1185">Reference proteome</keyword>
<dbReference type="Proteomes" id="UP000663193">
    <property type="component" value="Chromosome 3"/>
</dbReference>
<gene>
    <name evidence="2" type="ORF">JI435_403330</name>
</gene>
<protein>
    <submittedName>
        <fullName evidence="2">Uncharacterized protein</fullName>
    </submittedName>
</protein>
<proteinExistence type="predicted"/>
<dbReference type="AlphaFoldDB" id="A0A7U2EUS5"/>